<dbReference type="GO" id="GO:0005737">
    <property type="term" value="C:cytoplasm"/>
    <property type="evidence" value="ECO:0007669"/>
    <property type="project" value="TreeGrafter"/>
</dbReference>
<dbReference type="EMBL" id="JAUEPS010000053">
    <property type="protein sequence ID" value="KAK0444580.1"/>
    <property type="molecule type" value="Genomic_DNA"/>
</dbReference>
<feature type="domain" description="Peptidase C14 caspase" evidence="3">
    <location>
        <begin position="71"/>
        <end position="324"/>
    </location>
</feature>
<reference evidence="4" key="1">
    <citation type="submission" date="2023-06" db="EMBL/GenBank/DDBJ databases">
        <authorList>
            <consortium name="Lawrence Berkeley National Laboratory"/>
            <person name="Ahrendt S."/>
            <person name="Sahu N."/>
            <person name="Indic B."/>
            <person name="Wong-Bajracharya J."/>
            <person name="Merenyi Z."/>
            <person name="Ke H.-M."/>
            <person name="Monk M."/>
            <person name="Kocsube S."/>
            <person name="Drula E."/>
            <person name="Lipzen A."/>
            <person name="Balint B."/>
            <person name="Henrissat B."/>
            <person name="Andreopoulos B."/>
            <person name="Martin F.M."/>
            <person name="Harder C.B."/>
            <person name="Rigling D."/>
            <person name="Ford K.L."/>
            <person name="Foster G.D."/>
            <person name="Pangilinan J."/>
            <person name="Papanicolaou A."/>
            <person name="Barry K."/>
            <person name="LaButti K."/>
            <person name="Viragh M."/>
            <person name="Koriabine M."/>
            <person name="Yan M."/>
            <person name="Riley R."/>
            <person name="Champramary S."/>
            <person name="Plett K.L."/>
            <person name="Tsai I.J."/>
            <person name="Slot J."/>
            <person name="Sipos G."/>
            <person name="Plett J."/>
            <person name="Nagy L.G."/>
            <person name="Grigoriev I.V."/>
        </authorList>
    </citation>
    <scope>NUCLEOTIDE SEQUENCE</scope>
    <source>
        <strain evidence="4">CCBAS 213</strain>
    </source>
</reference>
<dbReference type="AlphaFoldDB" id="A0AA39JKS8"/>
<dbReference type="InterPro" id="IPR011600">
    <property type="entry name" value="Pept_C14_caspase"/>
</dbReference>
<organism evidence="4 5">
    <name type="scientific">Armillaria tabescens</name>
    <name type="common">Ringless honey mushroom</name>
    <name type="synonym">Agaricus tabescens</name>
    <dbReference type="NCBI Taxonomy" id="1929756"/>
    <lineage>
        <taxon>Eukaryota</taxon>
        <taxon>Fungi</taxon>
        <taxon>Dikarya</taxon>
        <taxon>Basidiomycota</taxon>
        <taxon>Agaricomycotina</taxon>
        <taxon>Agaricomycetes</taxon>
        <taxon>Agaricomycetidae</taxon>
        <taxon>Agaricales</taxon>
        <taxon>Marasmiineae</taxon>
        <taxon>Physalacriaceae</taxon>
        <taxon>Desarmillaria</taxon>
    </lineage>
</organism>
<evidence type="ECO:0000259" key="3">
    <source>
        <dbReference type="Pfam" id="PF00656"/>
    </source>
</evidence>
<dbReference type="InterPro" id="IPR050452">
    <property type="entry name" value="Metacaspase"/>
</dbReference>
<evidence type="ECO:0000256" key="1">
    <source>
        <dbReference type="ARBA" id="ARBA00009005"/>
    </source>
</evidence>
<dbReference type="Gene3D" id="3.40.50.1460">
    <property type="match status" value="1"/>
</dbReference>
<feature type="region of interest" description="Disordered" evidence="2">
    <location>
        <begin position="1"/>
        <end position="24"/>
    </location>
</feature>
<accession>A0AA39JKS8</accession>
<dbReference type="Pfam" id="PF00656">
    <property type="entry name" value="Peptidase_C14"/>
    <property type="match status" value="1"/>
</dbReference>
<dbReference type="PANTHER" id="PTHR48104:SF30">
    <property type="entry name" value="METACASPASE-1"/>
    <property type="match status" value="1"/>
</dbReference>
<comment type="caution">
    <text evidence="4">The sequence shown here is derived from an EMBL/GenBank/DDBJ whole genome shotgun (WGS) entry which is preliminary data.</text>
</comment>
<dbReference type="GO" id="GO:0004197">
    <property type="term" value="F:cysteine-type endopeptidase activity"/>
    <property type="evidence" value="ECO:0007669"/>
    <property type="project" value="InterPro"/>
</dbReference>
<comment type="similarity">
    <text evidence="1">Belongs to the peptidase C14B family.</text>
</comment>
<dbReference type="Proteomes" id="UP001175211">
    <property type="component" value="Unassembled WGS sequence"/>
</dbReference>
<protein>
    <submittedName>
        <fullName evidence="4">Caspase domain-containing protein</fullName>
    </submittedName>
</protein>
<evidence type="ECO:0000313" key="5">
    <source>
        <dbReference type="Proteomes" id="UP001175211"/>
    </source>
</evidence>
<proteinExistence type="inferred from homology"/>
<gene>
    <name evidence="4" type="ORF">EV420DRAFT_1573634</name>
</gene>
<sequence>MSSDPIDPVEVRERAREKAKGGDTNSCSDFDALHNLYHSRKEYAERMPRPPKLHAPLLPIQSLHVDASRFWAVIIGIDGYPSHNKLLGCVSDAIKMGTFLYEDLGVPKDRIECLIDGTHTLEFCSKTYHPSRANILMTLFGLIDNPEIQKDENIIIYFAGHGAAYRAEGINGVEAIEALCPIDRGSRDADGMLIADISDRQINTILTQISHAKGRRITLILDCCHAGSVTRAPPGGRVRASRPLQDSDVSLQDMLVAADAELMSKHFPGYRSILSKEWFPDMDSHVALAACEAFQIAIEVKGQGKETGGYFTTHLLAALRSGCLTRETTYRGLLEFIPVSDRQTPVVAGTQMDALLWFQ</sequence>
<evidence type="ECO:0000313" key="4">
    <source>
        <dbReference type="EMBL" id="KAK0444580.1"/>
    </source>
</evidence>
<dbReference type="PANTHER" id="PTHR48104">
    <property type="entry name" value="METACASPASE-4"/>
    <property type="match status" value="1"/>
</dbReference>
<evidence type="ECO:0000256" key="2">
    <source>
        <dbReference type="SAM" id="MobiDB-lite"/>
    </source>
</evidence>
<dbReference type="GO" id="GO:0006508">
    <property type="term" value="P:proteolysis"/>
    <property type="evidence" value="ECO:0007669"/>
    <property type="project" value="InterPro"/>
</dbReference>
<dbReference type="RefSeq" id="XP_060325150.1">
    <property type="nucleotide sequence ID" value="XM_060474387.1"/>
</dbReference>
<name>A0AA39JKS8_ARMTA</name>
<feature type="compositionally biased region" description="Basic and acidic residues" evidence="2">
    <location>
        <begin position="9"/>
        <end position="21"/>
    </location>
</feature>
<dbReference type="GeneID" id="85357935"/>
<keyword evidence="5" id="KW-1185">Reference proteome</keyword>